<dbReference type="InterPro" id="IPR012341">
    <property type="entry name" value="6hp_glycosidase-like_sf"/>
</dbReference>
<dbReference type="Gene3D" id="1.50.10.10">
    <property type="match status" value="1"/>
</dbReference>
<protein>
    <recommendedName>
        <fullName evidence="1">Protein kinase domain-containing protein</fullName>
    </recommendedName>
</protein>
<dbReference type="PANTHER" id="PTHR44167">
    <property type="entry name" value="OVARIAN-SPECIFIC SERINE/THREONINE-PROTEIN KINASE LOK-RELATED"/>
    <property type="match status" value="1"/>
</dbReference>
<gene>
    <name evidence="2" type="ORF">BBP16_06430</name>
</gene>
<dbReference type="SMART" id="SM00220">
    <property type="entry name" value="S_TKc"/>
    <property type="match status" value="1"/>
</dbReference>
<dbReference type="PANTHER" id="PTHR44167:SF24">
    <property type="entry name" value="SERINE_THREONINE-PROTEIN KINASE CHK2"/>
    <property type="match status" value="1"/>
</dbReference>
<dbReference type="GO" id="GO:0004672">
    <property type="term" value="F:protein kinase activity"/>
    <property type="evidence" value="ECO:0007669"/>
    <property type="project" value="InterPro"/>
</dbReference>
<dbReference type="AlphaFoldDB" id="A0A9W3SLK4"/>
<dbReference type="InterPro" id="IPR058053">
    <property type="entry name" value="RamC_C"/>
</dbReference>
<organism evidence="2 3">
    <name type="scientific">Lactobacillus johnsonii</name>
    <dbReference type="NCBI Taxonomy" id="33959"/>
    <lineage>
        <taxon>Bacteria</taxon>
        <taxon>Bacillati</taxon>
        <taxon>Bacillota</taxon>
        <taxon>Bacilli</taxon>
        <taxon>Lactobacillales</taxon>
        <taxon>Lactobacillaceae</taxon>
        <taxon>Lactobacillus</taxon>
    </lineage>
</organism>
<dbReference type="InterPro" id="IPR057929">
    <property type="entry name" value="RamC_N"/>
</dbReference>
<dbReference type="Pfam" id="PF25816">
    <property type="entry name" value="RamC_N"/>
    <property type="match status" value="1"/>
</dbReference>
<dbReference type="GO" id="GO:0005975">
    <property type="term" value="P:carbohydrate metabolic process"/>
    <property type="evidence" value="ECO:0007669"/>
    <property type="project" value="InterPro"/>
</dbReference>
<feature type="domain" description="Protein kinase" evidence="1">
    <location>
        <begin position="224"/>
        <end position="478"/>
    </location>
</feature>
<sequence length="845" mass="96200">MKYTIQDYLPFLNDKDNFFIDPSNTVDNFNITPPSKEWKIYKDKHWTFLRKLSVKLPTQGWKIHLSAGYDKAELQLMINTACDYLFANNICFKVTNSYEEWLIKNSKSADRVSAGKFITIYPQNETQFKQIVEKLKILLQPYKIGPYILSDKRYQETNIYYRYGGFKEIKNNNGELCIRDQQGNLIPDERLPFYKKPDFVEDPFEKATKDKSNKIVNKDKLDSYNISSALHFSNAGGVYLGQCGERKYVIKEGRKNAGIDSHLQDGFSRIKHEATFLNKLKDSPYVVNIKDYFQVWIHNYLVEDYLPLENLGDYIGNKFPVHGDEAYYVEKIKTIAKNLVTAVDDVHERGVAVGDLQPDNILINESKNQVLLIDLEQANELMAQYDPGLKTVGFVDSNMVISTYEQADWLATYKTIRYALEPLIDIDSLSTYNEKYRDLNWMKYREEVKKFLQEFKLECFKRGHINHKNDNVPTNPVMLGTLDENITKLKRGIVSNIDDTQSTINGDIEQFLSSTGKINVLNGLMGLGLVEQEKTEPIFRLYTNLYLNSKDQLVQIGSKDNGLFTGAAGIGSLIYNWFDKKIGEQIINNIDATKIHDMSLKSGLAGIGLAKLALYQANKQEEQKVEVQKIASIVTSHYKACQTLGILDGKLGLLLFLEKVGIYFNDSNLIKIVKQEINNFVAVHLSFNDGVYLAGTALGRESYFPYLNSGTAGLALVLLEFMYDEIVSNEIRPLINKLIETLDVNLTYMNGLFDGFGGLMLVDLAAKNYGYPNYLAKKIDLINNYLDIEEDQILVPGPYGLKNSMDLASGAIGMLTVFQGIKENNWGKWIPLVHSTNFSLFEGGE</sequence>
<dbReference type="EMBL" id="CP016400">
    <property type="protein sequence ID" value="AOG26453.1"/>
    <property type="molecule type" value="Genomic_DNA"/>
</dbReference>
<dbReference type="Proteomes" id="UP000094691">
    <property type="component" value="Chromosome"/>
</dbReference>
<accession>A0A9W3SLK4</accession>
<proteinExistence type="predicted"/>
<reference evidence="2 3" key="1">
    <citation type="submission" date="2016-07" db="EMBL/GenBank/DDBJ databases">
        <title>Genome sequencing project for further understanding the molecular mechanisms of preventing non-alcoholic fatty liver disease.</title>
        <authorList>
            <person name="Wang H."/>
        </authorList>
    </citation>
    <scope>NUCLEOTIDE SEQUENCE [LARGE SCALE GENOMIC DNA]</scope>
    <source>
        <strain evidence="2 3">BS15</strain>
    </source>
</reference>
<dbReference type="Pfam" id="PF00069">
    <property type="entry name" value="Pkinase"/>
    <property type="match status" value="1"/>
</dbReference>
<dbReference type="RefSeq" id="WP_004898402.1">
    <property type="nucleotide sequence ID" value="NZ_CP121285.1"/>
</dbReference>
<dbReference type="Gene3D" id="1.10.510.10">
    <property type="entry name" value="Transferase(Phosphotransferase) domain 1"/>
    <property type="match status" value="1"/>
</dbReference>
<dbReference type="GO" id="GO:0005524">
    <property type="term" value="F:ATP binding"/>
    <property type="evidence" value="ECO:0007669"/>
    <property type="project" value="InterPro"/>
</dbReference>
<dbReference type="SUPFAM" id="SSF56112">
    <property type="entry name" value="Protein kinase-like (PK-like)"/>
    <property type="match status" value="1"/>
</dbReference>
<dbReference type="PROSITE" id="PS50011">
    <property type="entry name" value="PROTEIN_KINASE_DOM"/>
    <property type="match status" value="1"/>
</dbReference>
<dbReference type="InterPro" id="IPR038498">
    <property type="entry name" value="OspF/SpvC_sf"/>
</dbReference>
<dbReference type="SUPFAM" id="SSF158745">
    <property type="entry name" value="LanC-like"/>
    <property type="match status" value="1"/>
</dbReference>
<evidence type="ECO:0000313" key="3">
    <source>
        <dbReference type="Proteomes" id="UP000094691"/>
    </source>
</evidence>
<evidence type="ECO:0000313" key="2">
    <source>
        <dbReference type="EMBL" id="AOG26453.1"/>
    </source>
</evidence>
<dbReference type="InterPro" id="IPR000719">
    <property type="entry name" value="Prot_kinase_dom"/>
</dbReference>
<evidence type="ECO:0000259" key="1">
    <source>
        <dbReference type="PROSITE" id="PS50011"/>
    </source>
</evidence>
<dbReference type="InterPro" id="IPR011009">
    <property type="entry name" value="Kinase-like_dom_sf"/>
</dbReference>
<dbReference type="Gene3D" id="3.30.2430.10">
    <property type="entry name" value="phosphothreonine lyase"/>
    <property type="match status" value="1"/>
</dbReference>
<dbReference type="CDD" id="cd04791">
    <property type="entry name" value="LanC_SerThrkinase"/>
    <property type="match status" value="1"/>
</dbReference>
<name>A0A9W3SLK4_LACJH</name>